<comment type="caution">
    <text evidence="3">The sequence shown here is derived from an EMBL/GenBank/DDBJ whole genome shotgun (WGS) entry which is preliminary data.</text>
</comment>
<dbReference type="RefSeq" id="WP_186941314.1">
    <property type="nucleotide sequence ID" value="NZ_JACOGA010000005.1"/>
</dbReference>
<name>A0ABR6Y9I7_9BURK</name>
<evidence type="ECO:0000256" key="1">
    <source>
        <dbReference type="SAM" id="SignalP"/>
    </source>
</evidence>
<dbReference type="InterPro" id="IPR006311">
    <property type="entry name" value="TAT_signal"/>
</dbReference>
<sequence>MSTPNLRRQFLTLALLTSAFTAMPASADWSNWWGKGIEGSGKIIKQDRPAKDFRAIQISLPGKVELRQGTQEGVQIETDDNIQAMLEVVVEGNTLKIRSKEKNVYPKTRNLVVVVNFKNLDDFALEGSGSVKSDKIVSTDLKLRIGGSGEMEVTELKAETLKVAIGGSGNFTARGAVPQISGSIGGSGELDLSRLAAKDVRISIGGSGSVQTWVTDNLNVNIGGSGNVSYYGDPRVNKSIGGSGSVTRKGAQP</sequence>
<proteinExistence type="predicted"/>
<dbReference type="Proteomes" id="UP000624279">
    <property type="component" value="Unassembled WGS sequence"/>
</dbReference>
<protein>
    <submittedName>
        <fullName evidence="3">DUF2807 domain-containing protein</fullName>
    </submittedName>
</protein>
<feature type="domain" description="Putative auto-transporter adhesin head GIN" evidence="2">
    <location>
        <begin position="52"/>
        <end position="234"/>
    </location>
</feature>
<dbReference type="Pfam" id="PF10988">
    <property type="entry name" value="DUF2807"/>
    <property type="match status" value="1"/>
</dbReference>
<dbReference type="PANTHER" id="PTHR39200">
    <property type="entry name" value="HYPOTHETICAL EXPORTED PROTEIN"/>
    <property type="match status" value="1"/>
</dbReference>
<feature type="signal peptide" evidence="1">
    <location>
        <begin position="1"/>
        <end position="27"/>
    </location>
</feature>
<feature type="chain" id="PRO_5046934018" evidence="1">
    <location>
        <begin position="28"/>
        <end position="253"/>
    </location>
</feature>
<accession>A0ABR6Y9I7</accession>
<evidence type="ECO:0000313" key="3">
    <source>
        <dbReference type="EMBL" id="MBC3873281.1"/>
    </source>
</evidence>
<dbReference type="EMBL" id="JACOGA010000005">
    <property type="protein sequence ID" value="MBC3873281.1"/>
    <property type="molecule type" value="Genomic_DNA"/>
</dbReference>
<dbReference type="PROSITE" id="PS51318">
    <property type="entry name" value="TAT"/>
    <property type="match status" value="1"/>
</dbReference>
<evidence type="ECO:0000313" key="4">
    <source>
        <dbReference type="Proteomes" id="UP000624279"/>
    </source>
</evidence>
<organism evidence="3 4">
    <name type="scientific">Undibacterium flavidum</name>
    <dbReference type="NCBI Taxonomy" id="2762297"/>
    <lineage>
        <taxon>Bacteria</taxon>
        <taxon>Pseudomonadati</taxon>
        <taxon>Pseudomonadota</taxon>
        <taxon>Betaproteobacteria</taxon>
        <taxon>Burkholderiales</taxon>
        <taxon>Oxalobacteraceae</taxon>
        <taxon>Undibacterium</taxon>
    </lineage>
</organism>
<reference evidence="3 4" key="1">
    <citation type="submission" date="2020-08" db="EMBL/GenBank/DDBJ databases">
        <title>Novel species isolated from subtropical streams in China.</title>
        <authorList>
            <person name="Lu H."/>
        </authorList>
    </citation>
    <scope>NUCLEOTIDE SEQUENCE [LARGE SCALE GENOMIC DNA]</scope>
    <source>
        <strain evidence="3 4">LX15W</strain>
    </source>
</reference>
<keyword evidence="4" id="KW-1185">Reference proteome</keyword>
<evidence type="ECO:0000259" key="2">
    <source>
        <dbReference type="Pfam" id="PF10988"/>
    </source>
</evidence>
<dbReference type="PANTHER" id="PTHR39200:SF1">
    <property type="entry name" value="AUTO-TRANSPORTER ADHESIN HEAD GIN DOMAIN-CONTAINING PROTEIN-RELATED"/>
    <property type="match status" value="1"/>
</dbReference>
<gene>
    <name evidence="3" type="ORF">H8K55_06760</name>
</gene>
<keyword evidence="1" id="KW-0732">Signal</keyword>
<dbReference type="Gene3D" id="2.160.20.120">
    <property type="match status" value="1"/>
</dbReference>
<dbReference type="InterPro" id="IPR021255">
    <property type="entry name" value="DUF2807"/>
</dbReference>